<feature type="chain" id="PRO_5031235852" evidence="1">
    <location>
        <begin position="30"/>
        <end position="72"/>
    </location>
</feature>
<dbReference type="PROSITE" id="PS51257">
    <property type="entry name" value="PROKAR_LIPOPROTEIN"/>
    <property type="match status" value="1"/>
</dbReference>
<dbReference type="Proteomes" id="UP000325536">
    <property type="component" value="Chromosome"/>
</dbReference>
<dbReference type="RefSeq" id="WP_123796260.1">
    <property type="nucleotide sequence ID" value="NZ_CP031699.1"/>
</dbReference>
<keyword evidence="1" id="KW-0732">Signal</keyword>
<gene>
    <name evidence="2" type="ORF">D0T90_04275</name>
</gene>
<keyword evidence="3" id="KW-1185">Reference proteome</keyword>
<dbReference type="AlphaFoldDB" id="A0A5P3MQG1"/>
<protein>
    <submittedName>
        <fullName evidence="2">Uncharacterized protein</fullName>
    </submittedName>
</protein>
<dbReference type="EMBL" id="CP031699">
    <property type="protein sequence ID" value="QEY23816.1"/>
    <property type="molecule type" value="Genomic_DNA"/>
</dbReference>
<sequence>MKTLKIRHYLTACFFLAAALSLQSCPDTAAAREHTADGYTVYTAREARQLADTLEAWEADPMGGVVYEPLGK</sequence>
<dbReference type="KEGG" id="naq:D0T90_04275"/>
<evidence type="ECO:0000313" key="2">
    <source>
        <dbReference type="EMBL" id="QEY23816.1"/>
    </source>
</evidence>
<evidence type="ECO:0000313" key="3">
    <source>
        <dbReference type="Proteomes" id="UP000325536"/>
    </source>
</evidence>
<organism evidence="2 3">
    <name type="scientific">Neisseria animalis</name>
    <dbReference type="NCBI Taxonomy" id="492"/>
    <lineage>
        <taxon>Bacteria</taxon>
        <taxon>Pseudomonadati</taxon>
        <taxon>Pseudomonadota</taxon>
        <taxon>Betaproteobacteria</taxon>
        <taxon>Neisseriales</taxon>
        <taxon>Neisseriaceae</taxon>
        <taxon>Neisseria</taxon>
    </lineage>
</organism>
<accession>A0A5P3MQG1</accession>
<dbReference type="OrthoDB" id="330665at2"/>
<proteinExistence type="predicted"/>
<name>A0A5P3MQG1_NEIAN</name>
<feature type="signal peptide" evidence="1">
    <location>
        <begin position="1"/>
        <end position="29"/>
    </location>
</feature>
<reference evidence="2 3" key="1">
    <citation type="submission" date="2018-08" db="EMBL/GenBank/DDBJ databases">
        <title>Neisseria animalis ATCC 49930 complete genome.</title>
        <authorList>
            <person name="Veseli I.A."/>
            <person name="Mascarenhas dos Santos A.C."/>
            <person name="Buttler R."/>
            <person name="Pombert J.-F."/>
        </authorList>
    </citation>
    <scope>NUCLEOTIDE SEQUENCE [LARGE SCALE GENOMIC DNA]</scope>
    <source>
        <strain evidence="2 3">ATCC 49930</strain>
    </source>
</reference>
<evidence type="ECO:0000256" key="1">
    <source>
        <dbReference type="SAM" id="SignalP"/>
    </source>
</evidence>